<reference evidence="2 3" key="1">
    <citation type="submission" date="2019-07" db="EMBL/GenBank/DDBJ databases">
        <authorList>
            <person name="Zhou L.-Y."/>
        </authorList>
    </citation>
    <scope>NUCLEOTIDE SEQUENCE [LARGE SCALE GENOMIC DNA]</scope>
    <source>
        <strain evidence="2 3">YIM 101269</strain>
    </source>
</reference>
<proteinExistence type="predicted"/>
<keyword evidence="1" id="KW-0812">Transmembrane</keyword>
<dbReference type="RefSeq" id="WP_143936904.1">
    <property type="nucleotide sequence ID" value="NZ_VKKG01000001.1"/>
</dbReference>
<dbReference type="Proteomes" id="UP000317638">
    <property type="component" value="Unassembled WGS sequence"/>
</dbReference>
<feature type="transmembrane region" description="Helical" evidence="1">
    <location>
        <begin position="41"/>
        <end position="59"/>
    </location>
</feature>
<sequence>MPDRPDKPAEELPSNLWPLLLAVAVAVVGVVLISVGSWRRGPFVIAAALWLAAFLRLVLPDRIAGLLVVRRRWIDVAGMALLGGAIATLALVVPGTP</sequence>
<dbReference type="InterPro" id="IPR021385">
    <property type="entry name" value="DUF3017"/>
</dbReference>
<keyword evidence="1" id="KW-0472">Membrane</keyword>
<evidence type="ECO:0000313" key="2">
    <source>
        <dbReference type="EMBL" id="TRY19817.1"/>
    </source>
</evidence>
<keyword evidence="3" id="KW-1185">Reference proteome</keyword>
<organism evidence="2 3">
    <name type="scientific">Tessaracoccus rhinocerotis</name>
    <dbReference type="NCBI Taxonomy" id="1689449"/>
    <lineage>
        <taxon>Bacteria</taxon>
        <taxon>Bacillati</taxon>
        <taxon>Actinomycetota</taxon>
        <taxon>Actinomycetes</taxon>
        <taxon>Propionibacteriales</taxon>
        <taxon>Propionibacteriaceae</taxon>
        <taxon>Tessaracoccus</taxon>
    </lineage>
</organism>
<accession>A0A553K534</accession>
<gene>
    <name evidence="2" type="ORF">FOJ82_02750</name>
</gene>
<keyword evidence="1" id="KW-1133">Transmembrane helix</keyword>
<evidence type="ECO:0000313" key="3">
    <source>
        <dbReference type="Proteomes" id="UP000317638"/>
    </source>
</evidence>
<comment type="caution">
    <text evidence="2">The sequence shown here is derived from an EMBL/GenBank/DDBJ whole genome shotgun (WGS) entry which is preliminary data.</text>
</comment>
<dbReference type="Pfam" id="PF11222">
    <property type="entry name" value="DUF3017"/>
    <property type="match status" value="1"/>
</dbReference>
<name>A0A553K534_9ACTN</name>
<dbReference type="EMBL" id="VKKG01000001">
    <property type="protein sequence ID" value="TRY19817.1"/>
    <property type="molecule type" value="Genomic_DNA"/>
</dbReference>
<feature type="transmembrane region" description="Helical" evidence="1">
    <location>
        <begin position="71"/>
        <end position="93"/>
    </location>
</feature>
<protein>
    <submittedName>
        <fullName evidence="2">DUF3017 domain-containing protein</fullName>
    </submittedName>
</protein>
<dbReference type="AlphaFoldDB" id="A0A553K534"/>
<feature type="transmembrane region" description="Helical" evidence="1">
    <location>
        <begin position="16"/>
        <end position="35"/>
    </location>
</feature>
<evidence type="ECO:0000256" key="1">
    <source>
        <dbReference type="SAM" id="Phobius"/>
    </source>
</evidence>